<proteinExistence type="predicted"/>
<dbReference type="Proteomes" id="UP001196301">
    <property type="component" value="Unassembled WGS sequence"/>
</dbReference>
<dbReference type="Pfam" id="PF02082">
    <property type="entry name" value="Rrf2"/>
    <property type="match status" value="1"/>
</dbReference>
<comment type="caution">
    <text evidence="1">The sequence shown here is derived from an EMBL/GenBank/DDBJ whole genome shotgun (WGS) entry which is preliminary data.</text>
</comment>
<dbReference type="RefSeq" id="WP_216568878.1">
    <property type="nucleotide sequence ID" value="NZ_JAHLOQ010000008.1"/>
</dbReference>
<dbReference type="InterPro" id="IPR000944">
    <property type="entry name" value="Tscrpt_reg_Rrf2"/>
</dbReference>
<evidence type="ECO:0000313" key="2">
    <source>
        <dbReference type="Proteomes" id="UP001196301"/>
    </source>
</evidence>
<accession>A0ABS6DV95</accession>
<keyword evidence="2" id="KW-1185">Reference proteome</keyword>
<reference evidence="1 2" key="1">
    <citation type="submission" date="2021-06" db="EMBL/GenBank/DDBJ databases">
        <authorList>
            <person name="Sun Q."/>
            <person name="Li D."/>
        </authorList>
    </citation>
    <scope>NUCLEOTIDE SEQUENCE [LARGE SCALE GENOMIC DNA]</scope>
    <source>
        <strain evidence="1 2">N19</strain>
    </source>
</reference>
<protein>
    <submittedName>
        <fullName evidence="1">Rrf2 family transcriptional regulator</fullName>
    </submittedName>
</protein>
<evidence type="ECO:0000313" key="1">
    <source>
        <dbReference type="EMBL" id="MBU5335741.1"/>
    </source>
</evidence>
<dbReference type="EMBL" id="JAHLOQ010000008">
    <property type="protein sequence ID" value="MBU5335741.1"/>
    <property type="molecule type" value="Genomic_DNA"/>
</dbReference>
<name>A0ABS6DV95_9FIRM</name>
<sequence length="139" mass="15953">MKVSRRFQLSVHTILFIAVYGDEKGLTCDYISSKLKCNPIVIKNILNLLCKNNFLTKVSSSPNIKLKKNINDITLWDIYKVTDEVNIKNIFCSDDLQITNPIMSDLPELLTPPFEEVMGYIKDTLSKVSIDSLLKQYNY</sequence>
<gene>
    <name evidence="1" type="ORF">KQI20_04735</name>
</gene>
<organism evidence="1 2">
    <name type="scientific">Intestinibacter bartlettii</name>
    <dbReference type="NCBI Taxonomy" id="261299"/>
    <lineage>
        <taxon>Bacteria</taxon>
        <taxon>Bacillati</taxon>
        <taxon>Bacillota</taxon>
        <taxon>Clostridia</taxon>
        <taxon>Peptostreptococcales</taxon>
        <taxon>Peptostreptococcaceae</taxon>
        <taxon>Intestinibacter</taxon>
    </lineage>
</organism>